<dbReference type="PROSITE" id="PS00134">
    <property type="entry name" value="TRYPSIN_HIS"/>
    <property type="match status" value="1"/>
</dbReference>
<evidence type="ECO:0000256" key="3">
    <source>
        <dbReference type="ARBA" id="ARBA00050838"/>
    </source>
</evidence>
<dbReference type="InterPro" id="IPR009003">
    <property type="entry name" value="Peptidase_S1_PA"/>
</dbReference>
<comment type="function">
    <text evidence="4">Tryptase is the major neutral protease present in mast cells and is secreted upon the coupled activation-degranulation response of this cell type.</text>
</comment>
<accession>A0A2Y9K8U6</accession>
<keyword evidence="6" id="KW-0378">Hydrolase</keyword>
<keyword evidence="7" id="KW-0812">Transmembrane</keyword>
<evidence type="ECO:0000256" key="5">
    <source>
        <dbReference type="ARBA" id="ARBA00066748"/>
    </source>
</evidence>
<evidence type="ECO:0000256" key="1">
    <source>
        <dbReference type="ARBA" id="ARBA00011881"/>
    </source>
</evidence>
<gene>
    <name evidence="11" type="primary">LOC111154306</name>
</gene>
<evidence type="ECO:0000313" key="10">
    <source>
        <dbReference type="Proteomes" id="UP000248482"/>
    </source>
</evidence>
<evidence type="ECO:0000256" key="7">
    <source>
        <dbReference type="SAM" id="Phobius"/>
    </source>
</evidence>
<protein>
    <recommendedName>
        <fullName evidence="5">tryptase</fullName>
        <ecNumber evidence="5">3.4.21.59</ecNumber>
    </recommendedName>
</protein>
<keyword evidence="6" id="KW-0720">Serine protease</keyword>
<dbReference type="GeneID" id="111154306"/>
<dbReference type="KEGG" id="elk:111154306"/>
<keyword evidence="7" id="KW-1133">Transmembrane helix</keyword>
<sequence>MGPAASTFLLSLLLGSCPSSSPEKKDLQSVCGRPVYSGRIVGGQDAAAGHWPWQVSVRLGENHVCGGSLLSDRWILTAAHCLKMRWIPLLYNVRLGSIQLDQISQSVNHRVFKIITHPQTQRTNADIALLKLVSRVTFTSSILPICLPRITKQLKIPASCWVTGWGNVKDDEDHDSPSILQEAEVPVFDRQVCEQLYNPISSMLPESIPVIQDDEICAGDIAKMKDSCKGDSGGPLSCHINGVWTQIGLVSWGLGCAKSLPGVYTSIIYYQKWIETTISRAEVLDANILDFSDFLNLTVLLSLALLGPFYAFGANILPGE</sequence>
<dbReference type="PRINTS" id="PR00722">
    <property type="entry name" value="CHYMOTRYPSIN"/>
</dbReference>
<dbReference type="Proteomes" id="UP000248482">
    <property type="component" value="Unplaced"/>
</dbReference>
<dbReference type="CDD" id="cd00190">
    <property type="entry name" value="Tryp_SPc"/>
    <property type="match status" value="1"/>
</dbReference>
<evidence type="ECO:0000256" key="4">
    <source>
        <dbReference type="ARBA" id="ARBA00054350"/>
    </source>
</evidence>
<dbReference type="InterPro" id="IPR001314">
    <property type="entry name" value="Peptidase_S1A"/>
</dbReference>
<dbReference type="FunFam" id="2.40.10.10:FF:000039">
    <property type="entry name" value="Brain-specific serine protease 4"/>
    <property type="match status" value="1"/>
</dbReference>
<dbReference type="EC" id="3.4.21.59" evidence="5"/>
<comment type="catalytic activity">
    <reaction evidence="3">
        <text>Preferential cleavage: Arg-|-Xaa, Lys-|-Xaa, but with more restricted specificity than trypsin.</text>
        <dbReference type="EC" id="3.4.21.59"/>
    </reaction>
</comment>
<proteinExistence type="predicted"/>
<dbReference type="InterPro" id="IPR033116">
    <property type="entry name" value="TRYPSIN_SER"/>
</dbReference>
<dbReference type="STRING" id="391180.A0A2Y9K8U6"/>
<dbReference type="SMART" id="SM00020">
    <property type="entry name" value="Tryp_SPc"/>
    <property type="match status" value="1"/>
</dbReference>
<dbReference type="SUPFAM" id="SSF50494">
    <property type="entry name" value="Trypsin-like serine proteases"/>
    <property type="match status" value="1"/>
</dbReference>
<keyword evidence="2" id="KW-1015">Disulfide bond</keyword>
<dbReference type="PROSITE" id="PS00135">
    <property type="entry name" value="TRYPSIN_SER"/>
    <property type="match status" value="1"/>
</dbReference>
<feature type="domain" description="Peptidase S1" evidence="9">
    <location>
        <begin position="40"/>
        <end position="279"/>
    </location>
</feature>
<keyword evidence="10" id="KW-1185">Reference proteome</keyword>
<dbReference type="OrthoDB" id="10002959at2759"/>
<dbReference type="PANTHER" id="PTHR24253:SF162">
    <property type="entry name" value="SERINE PROTEASE 48"/>
    <property type="match status" value="1"/>
</dbReference>
<feature type="transmembrane region" description="Helical" evidence="7">
    <location>
        <begin position="294"/>
        <end position="317"/>
    </location>
</feature>
<feature type="chain" id="PRO_5015905743" description="tryptase" evidence="8">
    <location>
        <begin position="23"/>
        <end position="320"/>
    </location>
</feature>
<comment type="subunit">
    <text evidence="1">Homotetramer.</text>
</comment>
<dbReference type="GO" id="GO:0004252">
    <property type="term" value="F:serine-type endopeptidase activity"/>
    <property type="evidence" value="ECO:0007669"/>
    <property type="project" value="UniProtKB-EC"/>
</dbReference>
<dbReference type="InterPro" id="IPR018114">
    <property type="entry name" value="TRYPSIN_HIS"/>
</dbReference>
<evidence type="ECO:0000256" key="6">
    <source>
        <dbReference type="RuleBase" id="RU363034"/>
    </source>
</evidence>
<keyword evidence="6" id="KW-0645">Protease</keyword>
<organism evidence="10 11">
    <name type="scientific">Enhydra lutris kenyoni</name>
    <name type="common">northern sea otter</name>
    <dbReference type="NCBI Taxonomy" id="391180"/>
    <lineage>
        <taxon>Eukaryota</taxon>
        <taxon>Metazoa</taxon>
        <taxon>Chordata</taxon>
        <taxon>Craniata</taxon>
        <taxon>Vertebrata</taxon>
        <taxon>Euteleostomi</taxon>
        <taxon>Mammalia</taxon>
        <taxon>Eutheria</taxon>
        <taxon>Laurasiatheria</taxon>
        <taxon>Carnivora</taxon>
        <taxon>Caniformia</taxon>
        <taxon>Musteloidea</taxon>
        <taxon>Mustelidae</taxon>
        <taxon>Lutrinae</taxon>
        <taxon>Enhydra</taxon>
    </lineage>
</organism>
<name>A0A2Y9K8U6_ENHLU</name>
<dbReference type="RefSeq" id="XP_022369528.1">
    <property type="nucleotide sequence ID" value="XM_022513820.1"/>
</dbReference>
<dbReference type="InterPro" id="IPR001254">
    <property type="entry name" value="Trypsin_dom"/>
</dbReference>
<reference evidence="11" key="1">
    <citation type="submission" date="2025-08" db="UniProtKB">
        <authorList>
            <consortium name="RefSeq"/>
        </authorList>
    </citation>
    <scope>IDENTIFICATION</scope>
    <source>
        <tissue evidence="11">Blood</tissue>
    </source>
</reference>
<dbReference type="Pfam" id="PF00089">
    <property type="entry name" value="Trypsin"/>
    <property type="match status" value="1"/>
</dbReference>
<evidence type="ECO:0000256" key="2">
    <source>
        <dbReference type="ARBA" id="ARBA00023157"/>
    </source>
</evidence>
<dbReference type="PROSITE" id="PS50240">
    <property type="entry name" value="TRYPSIN_DOM"/>
    <property type="match status" value="1"/>
</dbReference>
<dbReference type="PANTHER" id="PTHR24253">
    <property type="entry name" value="TRANSMEMBRANE PROTEASE SERINE"/>
    <property type="match status" value="1"/>
</dbReference>
<feature type="signal peptide" evidence="8">
    <location>
        <begin position="1"/>
        <end position="22"/>
    </location>
</feature>
<dbReference type="InterPro" id="IPR043504">
    <property type="entry name" value="Peptidase_S1_PA_chymotrypsin"/>
</dbReference>
<evidence type="ECO:0000313" key="11">
    <source>
        <dbReference type="RefSeq" id="XP_022369528.1"/>
    </source>
</evidence>
<evidence type="ECO:0000259" key="9">
    <source>
        <dbReference type="PROSITE" id="PS50240"/>
    </source>
</evidence>
<dbReference type="AlphaFoldDB" id="A0A2Y9K8U6"/>
<keyword evidence="8" id="KW-0732">Signal</keyword>
<evidence type="ECO:0000256" key="8">
    <source>
        <dbReference type="SAM" id="SignalP"/>
    </source>
</evidence>
<keyword evidence="7" id="KW-0472">Membrane</keyword>
<dbReference type="Gene3D" id="2.40.10.10">
    <property type="entry name" value="Trypsin-like serine proteases"/>
    <property type="match status" value="2"/>
</dbReference>
<dbReference type="GO" id="GO:0006508">
    <property type="term" value="P:proteolysis"/>
    <property type="evidence" value="ECO:0007669"/>
    <property type="project" value="UniProtKB-KW"/>
</dbReference>